<keyword evidence="1" id="KW-0805">Transcription regulation</keyword>
<reference evidence="6" key="1">
    <citation type="journal article" date="2019" name="Int. J. Syst. Evol. Microbiol.">
        <title>The Global Catalogue of Microorganisms (GCM) 10K type strain sequencing project: providing services to taxonomists for standard genome sequencing and annotation.</title>
        <authorList>
            <consortium name="The Broad Institute Genomics Platform"/>
            <consortium name="The Broad Institute Genome Sequencing Center for Infectious Disease"/>
            <person name="Wu L."/>
            <person name="Ma J."/>
        </authorList>
    </citation>
    <scope>NUCLEOTIDE SEQUENCE [LARGE SCALE GENOMIC DNA]</scope>
    <source>
        <strain evidence="6">CGMCC 1.15353</strain>
    </source>
</reference>
<name>A0ABQ1Q7I7_9BACI</name>
<dbReference type="EMBL" id="BMIN01000010">
    <property type="protein sequence ID" value="GGD16399.1"/>
    <property type="molecule type" value="Genomic_DNA"/>
</dbReference>
<dbReference type="PROSITE" id="PS50995">
    <property type="entry name" value="HTH_MARR_2"/>
    <property type="match status" value="1"/>
</dbReference>
<evidence type="ECO:0000256" key="2">
    <source>
        <dbReference type="ARBA" id="ARBA00023125"/>
    </source>
</evidence>
<evidence type="ECO:0000313" key="6">
    <source>
        <dbReference type="Proteomes" id="UP000642571"/>
    </source>
</evidence>
<dbReference type="SMART" id="SM00347">
    <property type="entry name" value="HTH_MARR"/>
    <property type="match status" value="1"/>
</dbReference>
<organism evidence="5 6">
    <name type="scientific">Pontibacillus salipaludis</name>
    <dbReference type="NCBI Taxonomy" id="1697394"/>
    <lineage>
        <taxon>Bacteria</taxon>
        <taxon>Bacillati</taxon>
        <taxon>Bacillota</taxon>
        <taxon>Bacilli</taxon>
        <taxon>Bacillales</taxon>
        <taxon>Bacillaceae</taxon>
        <taxon>Pontibacillus</taxon>
    </lineage>
</organism>
<comment type="caution">
    <text evidence="5">The sequence shown here is derived from an EMBL/GenBank/DDBJ whole genome shotgun (WGS) entry which is preliminary data.</text>
</comment>
<dbReference type="PANTHER" id="PTHR42756">
    <property type="entry name" value="TRANSCRIPTIONAL REGULATOR, MARR"/>
    <property type="match status" value="1"/>
</dbReference>
<evidence type="ECO:0000256" key="1">
    <source>
        <dbReference type="ARBA" id="ARBA00023015"/>
    </source>
</evidence>
<sequence length="146" mass="16853">MKTNEKAAYLQHLYEELWMNLADEEDRFKQYGLSSTVEVLLMAVIRMGNPTSSQLAEKLSITKSAVSQMISKLEEDEFIVKHADPDDKRVQRIGLGHKGEAYAKDLEQYDNYVYHLFANSLSDEELTHTTQSFEKILRNIHQRADA</sequence>
<dbReference type="InterPro" id="IPR036390">
    <property type="entry name" value="WH_DNA-bd_sf"/>
</dbReference>
<dbReference type="PRINTS" id="PR00598">
    <property type="entry name" value="HTHMARR"/>
</dbReference>
<proteinExistence type="predicted"/>
<dbReference type="Proteomes" id="UP000642571">
    <property type="component" value="Unassembled WGS sequence"/>
</dbReference>
<feature type="domain" description="HTH marR-type" evidence="4">
    <location>
        <begin position="3"/>
        <end position="138"/>
    </location>
</feature>
<dbReference type="InterPro" id="IPR036388">
    <property type="entry name" value="WH-like_DNA-bd_sf"/>
</dbReference>
<dbReference type="Gene3D" id="1.10.10.10">
    <property type="entry name" value="Winged helix-like DNA-binding domain superfamily/Winged helix DNA-binding domain"/>
    <property type="match status" value="1"/>
</dbReference>
<gene>
    <name evidence="5" type="ORF">GCM10011389_25230</name>
</gene>
<evidence type="ECO:0000259" key="4">
    <source>
        <dbReference type="PROSITE" id="PS50995"/>
    </source>
</evidence>
<dbReference type="PANTHER" id="PTHR42756:SF1">
    <property type="entry name" value="TRANSCRIPTIONAL REPRESSOR OF EMRAB OPERON"/>
    <property type="match status" value="1"/>
</dbReference>
<evidence type="ECO:0000256" key="3">
    <source>
        <dbReference type="ARBA" id="ARBA00023163"/>
    </source>
</evidence>
<keyword evidence="2" id="KW-0238">DNA-binding</keyword>
<dbReference type="RefSeq" id="WP_188654273.1">
    <property type="nucleotide sequence ID" value="NZ_BMIN01000010.1"/>
</dbReference>
<protein>
    <recommendedName>
        <fullName evidence="4">HTH marR-type domain-containing protein</fullName>
    </recommendedName>
</protein>
<dbReference type="SUPFAM" id="SSF46785">
    <property type="entry name" value="Winged helix' DNA-binding domain"/>
    <property type="match status" value="1"/>
</dbReference>
<evidence type="ECO:0000313" key="5">
    <source>
        <dbReference type="EMBL" id="GGD16399.1"/>
    </source>
</evidence>
<dbReference type="Pfam" id="PF01047">
    <property type="entry name" value="MarR"/>
    <property type="match status" value="1"/>
</dbReference>
<keyword evidence="6" id="KW-1185">Reference proteome</keyword>
<dbReference type="InterPro" id="IPR000835">
    <property type="entry name" value="HTH_MarR-typ"/>
</dbReference>
<accession>A0ABQ1Q7I7</accession>
<keyword evidence="3" id="KW-0804">Transcription</keyword>